<proteinExistence type="predicted"/>
<name>A0A2S2QK92_9HEMI</name>
<accession>A0A2S2QK92</accession>
<feature type="region of interest" description="Disordered" evidence="1">
    <location>
        <begin position="45"/>
        <end position="77"/>
    </location>
</feature>
<dbReference type="EMBL" id="GGMS01008900">
    <property type="protein sequence ID" value="MBY78103.1"/>
    <property type="molecule type" value="Transcribed_RNA"/>
</dbReference>
<evidence type="ECO:0000256" key="1">
    <source>
        <dbReference type="SAM" id="MobiDB-lite"/>
    </source>
</evidence>
<protein>
    <submittedName>
        <fullName evidence="2">Uncharacterized protein</fullName>
    </submittedName>
</protein>
<organism evidence="2">
    <name type="scientific">Sipha flava</name>
    <name type="common">yellow sugarcane aphid</name>
    <dbReference type="NCBI Taxonomy" id="143950"/>
    <lineage>
        <taxon>Eukaryota</taxon>
        <taxon>Metazoa</taxon>
        <taxon>Ecdysozoa</taxon>
        <taxon>Arthropoda</taxon>
        <taxon>Hexapoda</taxon>
        <taxon>Insecta</taxon>
        <taxon>Pterygota</taxon>
        <taxon>Neoptera</taxon>
        <taxon>Paraneoptera</taxon>
        <taxon>Hemiptera</taxon>
        <taxon>Sternorrhyncha</taxon>
        <taxon>Aphidomorpha</taxon>
        <taxon>Aphidoidea</taxon>
        <taxon>Aphididae</taxon>
        <taxon>Sipha</taxon>
    </lineage>
</organism>
<gene>
    <name evidence="2" type="ORF">g.135187</name>
</gene>
<reference evidence="2" key="1">
    <citation type="submission" date="2018-04" db="EMBL/GenBank/DDBJ databases">
        <title>Transcriptome assembly of Sipha flava.</title>
        <authorList>
            <person name="Scully E.D."/>
            <person name="Geib S.M."/>
            <person name="Palmer N.A."/>
            <person name="Koch K."/>
            <person name="Bradshaw J."/>
            <person name="Heng-Moss T."/>
            <person name="Sarath G."/>
        </authorList>
    </citation>
    <scope>NUCLEOTIDE SEQUENCE</scope>
</reference>
<dbReference type="AlphaFoldDB" id="A0A2S2QK92"/>
<evidence type="ECO:0000313" key="2">
    <source>
        <dbReference type="EMBL" id="MBY78103.1"/>
    </source>
</evidence>
<sequence>MGKWRNHVRTTCCHGEQRLSVNNEAGTTATRKRRLKRQMAESREHIFLSRRAASIRKQRGRNDGESNVAGNNGDSQAAIKTAASVVRMDLTTASTKWTNKARQLRVEKINRRTPGTTTFVTEARERTEQRRRVFRRCTGLQRHF</sequence>